<dbReference type="PATRIC" id="fig|465820.4.peg.63"/>
<evidence type="ECO:0000313" key="2">
    <source>
        <dbReference type="Proteomes" id="UP000072763"/>
    </source>
</evidence>
<dbReference type="RefSeq" id="WP_058748768.1">
    <property type="nucleotide sequence ID" value="NZ_LDRC01000010.1"/>
</dbReference>
<comment type="caution">
    <text evidence="1">The sequence shown here is derived from an EMBL/GenBank/DDBJ whole genome shotgun (WGS) entry which is preliminary data.</text>
</comment>
<name>A0A147DTT3_9MICO</name>
<gene>
    <name evidence="1" type="ORF">NS359_01870</name>
</gene>
<dbReference type="EMBL" id="LDRC01000010">
    <property type="protein sequence ID" value="KTR53777.1"/>
    <property type="molecule type" value="Genomic_DNA"/>
</dbReference>
<dbReference type="AlphaFoldDB" id="A0A147DTT3"/>
<proteinExistence type="predicted"/>
<organism evidence="1 2">
    <name type="scientific">Curtobacterium oceanosedimentum</name>
    <dbReference type="NCBI Taxonomy" id="465820"/>
    <lineage>
        <taxon>Bacteria</taxon>
        <taxon>Bacillati</taxon>
        <taxon>Actinomycetota</taxon>
        <taxon>Actinomycetes</taxon>
        <taxon>Micrococcales</taxon>
        <taxon>Microbacteriaceae</taxon>
        <taxon>Curtobacterium</taxon>
    </lineage>
</organism>
<protein>
    <submittedName>
        <fullName evidence="1">Uncharacterized protein</fullName>
    </submittedName>
</protein>
<evidence type="ECO:0000313" key="1">
    <source>
        <dbReference type="EMBL" id="KTR53777.1"/>
    </source>
</evidence>
<dbReference type="OrthoDB" id="5018069at2"/>
<sequence>MTTATPTVTSSITTDASWLLVPHPDEVDTAWRAETLELFDAVVRLDDERPEHRTDERLDTVAALDTLLAFRAGLGPGQWLVASLAVPGNWPLPVVVTVGLAEGGTTELLELAGATGGLPIEPPSVDELPDHVGGEGPVVTRYDLDDDGAIWASVTAVRRADGVDTHVLWRTTDLGLVPVFAPLVVDLLATVENEVHA</sequence>
<reference evidence="1 2" key="1">
    <citation type="journal article" date="2016" name="Front. Microbiol.">
        <title>Genomic Resource of Rice Seed Associated Bacteria.</title>
        <authorList>
            <person name="Midha S."/>
            <person name="Bansal K."/>
            <person name="Sharma S."/>
            <person name="Kumar N."/>
            <person name="Patil P.P."/>
            <person name="Chaudhry V."/>
            <person name="Patil P.B."/>
        </authorList>
    </citation>
    <scope>NUCLEOTIDE SEQUENCE [LARGE SCALE GENOMIC DNA]</scope>
    <source>
        <strain evidence="1 2">NS359</strain>
    </source>
</reference>
<dbReference type="Proteomes" id="UP000072763">
    <property type="component" value="Unassembled WGS sequence"/>
</dbReference>
<accession>A0A147DTT3</accession>